<dbReference type="KEGG" id="msj:MSSAC_0116"/>
<dbReference type="HAMAP" id="MF_01463_A">
    <property type="entry name" value="SecD_A"/>
    <property type="match status" value="1"/>
</dbReference>
<comment type="subunit">
    <text evidence="9">Part of the protein translocation apparatus. Forms a complex with SecF.</text>
</comment>
<evidence type="ECO:0000256" key="2">
    <source>
        <dbReference type="ARBA" id="ARBA00022448"/>
    </source>
</evidence>
<dbReference type="InterPro" id="IPR022813">
    <property type="entry name" value="SecD/SecF_arch_bac"/>
</dbReference>
<evidence type="ECO:0000259" key="10">
    <source>
        <dbReference type="Pfam" id="PF02355"/>
    </source>
</evidence>
<gene>
    <name evidence="9" type="primary">secD</name>
    <name evidence="11" type="ORF">MSSAC_0116</name>
</gene>
<keyword evidence="7 9" id="KW-0811">Translocation</keyword>
<feature type="transmembrane region" description="Helical" evidence="9">
    <location>
        <begin position="458"/>
        <end position="480"/>
    </location>
</feature>
<feature type="transmembrane region" description="Helical" evidence="9">
    <location>
        <begin position="12"/>
        <end position="31"/>
    </location>
</feature>
<comment type="subcellular location">
    <subcellularLocation>
        <location evidence="1 9">Cell membrane</location>
        <topology evidence="1 9">Multi-pass membrane protein</topology>
    </subcellularLocation>
</comment>
<dbReference type="GeneID" id="24869652"/>
<evidence type="ECO:0000256" key="1">
    <source>
        <dbReference type="ARBA" id="ARBA00004651"/>
    </source>
</evidence>
<keyword evidence="4 9" id="KW-0812">Transmembrane</keyword>
<dbReference type="Gene3D" id="1.20.1640.10">
    <property type="entry name" value="Multidrug efflux transporter AcrB transmembrane domain"/>
    <property type="match status" value="1"/>
</dbReference>
<dbReference type="NCBIfam" id="NF006217">
    <property type="entry name" value="PRK08343.1-3"/>
    <property type="match status" value="1"/>
</dbReference>
<dbReference type="RefSeq" id="WP_048178953.1">
    <property type="nucleotide sequence ID" value="NZ_CP009508.1"/>
</dbReference>
<feature type="transmembrane region" description="Helical" evidence="9">
    <location>
        <begin position="501"/>
        <end position="524"/>
    </location>
</feature>
<keyword evidence="5 9" id="KW-0653">Protein transport</keyword>
<dbReference type="GO" id="GO:0006605">
    <property type="term" value="P:protein targeting"/>
    <property type="evidence" value="ECO:0007669"/>
    <property type="project" value="UniProtKB-UniRule"/>
</dbReference>
<comment type="function">
    <text evidence="9">Involved in protein export.</text>
</comment>
<organism evidence="11 12">
    <name type="scientific">Methanosarcina siciliae C2J</name>
    <dbReference type="NCBI Taxonomy" id="1434118"/>
    <lineage>
        <taxon>Archaea</taxon>
        <taxon>Methanobacteriati</taxon>
        <taxon>Methanobacteriota</taxon>
        <taxon>Stenosarchaea group</taxon>
        <taxon>Methanomicrobia</taxon>
        <taxon>Methanosarcinales</taxon>
        <taxon>Methanosarcinaceae</taxon>
        <taxon>Methanosarcina</taxon>
    </lineage>
</organism>
<feature type="transmembrane region" description="Helical" evidence="9">
    <location>
        <begin position="430"/>
        <end position="452"/>
    </location>
</feature>
<dbReference type="HOGENOM" id="CLU_007894_5_1_2"/>
<feature type="domain" description="Protein export membrane protein SecD/SecF C-terminal" evidence="10">
    <location>
        <begin position="393"/>
        <end position="543"/>
    </location>
</feature>
<dbReference type="InterPro" id="IPR024912">
    <property type="entry name" value="SecD_arc"/>
</dbReference>
<dbReference type="GO" id="GO:0065002">
    <property type="term" value="P:intracellular protein transmembrane transport"/>
    <property type="evidence" value="ECO:0007669"/>
    <property type="project" value="UniProtKB-UniRule"/>
</dbReference>
<dbReference type="AlphaFoldDB" id="A0A0E3LC10"/>
<evidence type="ECO:0000256" key="7">
    <source>
        <dbReference type="ARBA" id="ARBA00023010"/>
    </source>
</evidence>
<name>A0A0E3LC10_9EURY</name>
<dbReference type="Pfam" id="PF02355">
    <property type="entry name" value="SecD_SecF_C"/>
    <property type="match status" value="1"/>
</dbReference>
<dbReference type="PANTHER" id="PTHR30081:SF1">
    <property type="entry name" value="PROTEIN TRANSLOCASE SUBUNIT SECD"/>
    <property type="match status" value="1"/>
</dbReference>
<dbReference type="InterPro" id="IPR048634">
    <property type="entry name" value="SecD_SecF_C"/>
</dbReference>
<proteinExistence type="inferred from homology"/>
<evidence type="ECO:0000256" key="8">
    <source>
        <dbReference type="ARBA" id="ARBA00023136"/>
    </source>
</evidence>
<evidence type="ECO:0000313" key="12">
    <source>
        <dbReference type="Proteomes" id="UP000033123"/>
    </source>
</evidence>
<dbReference type="SUPFAM" id="SSF82866">
    <property type="entry name" value="Multidrug efflux transporter AcrB transmembrane domain"/>
    <property type="match status" value="1"/>
</dbReference>
<evidence type="ECO:0000256" key="6">
    <source>
        <dbReference type="ARBA" id="ARBA00022989"/>
    </source>
</evidence>
<sequence length="570" mass="61185">MRDKKSLFKNVRVIIFILALLASVVLIHPGYNSEEGLNTNLNYGLDLEGGSWLQIKLQGALVQVDADPEMIVSQLVEPVISAPIQVTDSNLDVSGVSSSDRYLTFTTSATVSASQLELLDLGSVSVDKLSQGTTQVTLTTTKETLIQAYLAKAFDAEVLPISTEDGTVYEIRAEASEEEIEALMEKVGGTILKNEDGTSTYKEGVSTDTRDLTRDILNDKLNSLGLKDIPVRTVGEDYILIDFAGIDLATAKDIAEKPGKFEIRIQTTGNETQHVLYGDSIVSVGIPSYHDNQWHTPFTLNEEGARALQKVAIDTGATDYPESHYLNMYLDEEKIYGAPLSYSAASRLKETPIYSWEASTGTDEAAKTEAETLQIHLRAGALPVNVVLVGSGHVDATLGKQFKTEAVIAGLFSLLAVAAVVFRRYRRPEILVPMIGTSVSEVIMILGVAAAIGWQLDLAAIAGIIAAIGTGIDHLVIITDEVLYEGKLPPTRVFVSRIGKAFSIIFGAAATTIIAMSPLVVMGFGALKGFAITTIIGVFIGVVIARPVYGVVIKELLEVEGNGSQESTAD</sequence>
<dbReference type="PANTHER" id="PTHR30081">
    <property type="entry name" value="PROTEIN-EXPORT MEMBRANE PROTEIN SEC"/>
    <property type="match status" value="1"/>
</dbReference>
<reference evidence="11 12" key="1">
    <citation type="submission" date="2014-07" db="EMBL/GenBank/DDBJ databases">
        <title>Methanogenic archaea and the global carbon cycle.</title>
        <authorList>
            <person name="Henriksen J.R."/>
            <person name="Luke J."/>
            <person name="Reinhart S."/>
            <person name="Benedict M.N."/>
            <person name="Youngblut N.D."/>
            <person name="Metcalf M.E."/>
            <person name="Whitaker R.J."/>
            <person name="Metcalf W.W."/>
        </authorList>
    </citation>
    <scope>NUCLEOTIDE SEQUENCE [LARGE SCALE GENOMIC DNA]</scope>
    <source>
        <strain evidence="11 12">C2J</strain>
    </source>
</reference>
<keyword evidence="3 9" id="KW-1003">Cell membrane</keyword>
<feature type="transmembrane region" description="Helical" evidence="9">
    <location>
        <begin position="530"/>
        <end position="549"/>
    </location>
</feature>
<accession>A0A0E3LC10</accession>
<protein>
    <recommendedName>
        <fullName evidence="9">Protein-export membrane protein SecD</fullName>
    </recommendedName>
</protein>
<dbReference type="Proteomes" id="UP000033123">
    <property type="component" value="Chromosome"/>
</dbReference>
<keyword evidence="8 9" id="KW-0472">Membrane</keyword>
<evidence type="ECO:0000256" key="9">
    <source>
        <dbReference type="HAMAP-Rule" id="MF_01463"/>
    </source>
</evidence>
<feature type="transmembrane region" description="Helical" evidence="9">
    <location>
        <begin position="406"/>
        <end position="423"/>
    </location>
</feature>
<evidence type="ECO:0000256" key="4">
    <source>
        <dbReference type="ARBA" id="ARBA00022692"/>
    </source>
</evidence>
<keyword evidence="6 9" id="KW-1133">Transmembrane helix</keyword>
<evidence type="ECO:0000256" key="3">
    <source>
        <dbReference type="ARBA" id="ARBA00022475"/>
    </source>
</evidence>
<dbReference type="EMBL" id="CP009508">
    <property type="protein sequence ID" value="AKB34706.1"/>
    <property type="molecule type" value="Genomic_DNA"/>
</dbReference>
<keyword evidence="2 9" id="KW-0813">Transport</keyword>
<dbReference type="Gene3D" id="3.30.70.3220">
    <property type="match status" value="1"/>
</dbReference>
<dbReference type="STRING" id="1434118.MSSAC_0116"/>
<comment type="similarity">
    <text evidence="9">Belongs to the SecD/SecF family. SecD subfamily.</text>
</comment>
<dbReference type="PATRIC" id="fig|1434118.4.peg.155"/>
<evidence type="ECO:0000313" key="11">
    <source>
        <dbReference type="EMBL" id="AKB34706.1"/>
    </source>
</evidence>
<evidence type="ECO:0000256" key="5">
    <source>
        <dbReference type="ARBA" id="ARBA00022927"/>
    </source>
</evidence>
<dbReference type="GO" id="GO:0005886">
    <property type="term" value="C:plasma membrane"/>
    <property type="evidence" value="ECO:0007669"/>
    <property type="project" value="UniProtKB-SubCell"/>
</dbReference>